<dbReference type="SUPFAM" id="SSF52518">
    <property type="entry name" value="Thiamin diphosphate-binding fold (THDP-binding)"/>
    <property type="match status" value="1"/>
</dbReference>
<dbReference type="RefSeq" id="WP_092079242.1">
    <property type="nucleotide sequence ID" value="NZ_CALFZY010000003.1"/>
</dbReference>
<evidence type="ECO:0000313" key="4">
    <source>
        <dbReference type="Proteomes" id="UP000243205"/>
    </source>
</evidence>
<evidence type="ECO:0000313" key="3">
    <source>
        <dbReference type="EMBL" id="SDE46670.1"/>
    </source>
</evidence>
<dbReference type="GO" id="GO:0044281">
    <property type="term" value="P:small molecule metabolic process"/>
    <property type="evidence" value="ECO:0007669"/>
    <property type="project" value="UniProtKB-ARBA"/>
</dbReference>
<dbReference type="GO" id="GO:0045333">
    <property type="term" value="P:cellular respiration"/>
    <property type="evidence" value="ECO:0007669"/>
    <property type="project" value="UniProtKB-ARBA"/>
</dbReference>
<dbReference type="PANTHER" id="PTHR48084">
    <property type="entry name" value="2-OXOGLUTARATE OXIDOREDUCTASE SUBUNIT KORB-RELATED"/>
    <property type="match status" value="1"/>
</dbReference>
<gene>
    <name evidence="3" type="ORF">SAMN05661003_11230</name>
</gene>
<dbReference type="OrthoDB" id="9775140at2"/>
<dbReference type="GO" id="GO:0016625">
    <property type="term" value="F:oxidoreductase activity, acting on the aldehyde or oxo group of donors, iron-sulfur protein as acceptor"/>
    <property type="evidence" value="ECO:0007669"/>
    <property type="project" value="UniProtKB-ARBA"/>
</dbReference>
<evidence type="ECO:0000256" key="1">
    <source>
        <dbReference type="ARBA" id="ARBA00023002"/>
    </source>
</evidence>
<keyword evidence="4" id="KW-1185">Reference proteome</keyword>
<dbReference type="STRING" id="57664.SAMN05661003_11230"/>
<dbReference type="Gene3D" id="3.40.50.970">
    <property type="match status" value="1"/>
</dbReference>
<organism evidence="3 4">
    <name type="scientific">Desulfuromonas thiophila</name>
    <dbReference type="NCBI Taxonomy" id="57664"/>
    <lineage>
        <taxon>Bacteria</taxon>
        <taxon>Pseudomonadati</taxon>
        <taxon>Thermodesulfobacteriota</taxon>
        <taxon>Desulfuromonadia</taxon>
        <taxon>Desulfuromonadales</taxon>
        <taxon>Desulfuromonadaceae</taxon>
        <taxon>Desulfuromonas</taxon>
    </lineage>
</organism>
<dbReference type="CDD" id="cd03375">
    <property type="entry name" value="TPP_OGFOR"/>
    <property type="match status" value="1"/>
</dbReference>
<name>A0A1G7D6Q1_9BACT</name>
<dbReference type="InterPro" id="IPR029061">
    <property type="entry name" value="THDP-binding"/>
</dbReference>
<dbReference type="AlphaFoldDB" id="A0A1G7D6Q1"/>
<dbReference type="GO" id="GO:0030976">
    <property type="term" value="F:thiamine pyrophosphate binding"/>
    <property type="evidence" value="ECO:0007669"/>
    <property type="project" value="InterPro"/>
</dbReference>
<protein>
    <submittedName>
        <fullName evidence="3">2-oxoglutarate ferredoxin oxidoreductase subunit beta</fullName>
    </submittedName>
</protein>
<dbReference type="InterPro" id="IPR011766">
    <property type="entry name" value="TPP_enzyme_TPP-bd"/>
</dbReference>
<dbReference type="EMBL" id="FNAQ01000012">
    <property type="protein sequence ID" value="SDE46670.1"/>
    <property type="molecule type" value="Genomic_DNA"/>
</dbReference>
<dbReference type="Pfam" id="PF02775">
    <property type="entry name" value="TPP_enzyme_C"/>
    <property type="match status" value="1"/>
</dbReference>
<proteinExistence type="predicted"/>
<feature type="domain" description="Thiamine pyrophosphate enzyme TPP-binding" evidence="2">
    <location>
        <begin position="50"/>
        <end position="197"/>
    </location>
</feature>
<keyword evidence="1" id="KW-0560">Oxidoreductase</keyword>
<reference evidence="4" key="1">
    <citation type="submission" date="2016-10" db="EMBL/GenBank/DDBJ databases">
        <authorList>
            <person name="Varghese N."/>
            <person name="Submissions S."/>
        </authorList>
    </citation>
    <scope>NUCLEOTIDE SEQUENCE [LARGE SCALE GENOMIC DNA]</scope>
    <source>
        <strain evidence="4">DSM 8987</strain>
    </source>
</reference>
<evidence type="ECO:0000259" key="2">
    <source>
        <dbReference type="Pfam" id="PF02775"/>
    </source>
</evidence>
<dbReference type="InterPro" id="IPR051457">
    <property type="entry name" value="2-oxoacid:Fd_oxidoreductase"/>
</dbReference>
<dbReference type="Proteomes" id="UP000243205">
    <property type="component" value="Unassembled WGS sequence"/>
</dbReference>
<dbReference type="PANTHER" id="PTHR48084:SF4">
    <property type="entry name" value="2-OXOGLUTARATE OXIDOREDUCTASE SUBUNIT KORB"/>
    <property type="match status" value="1"/>
</dbReference>
<sequence length="331" mass="36028">MAELTKKDFASAAEVKWCPGCGDYAIMNAVREGMVAAGKPRDEVAIVSGIGCSSRFPYYMETYGFHTIHGRAAAVASGLKVANPKLDVWVISGDGDSTAIGGNHFMHAVRRNVNLNYVMINNKIYGLTKGQYSPCSEMGQISKTSPYGVIDYPMAPLRVCMGLGATFVARGLDALMKLSEEICIRGAQHKGFSMMEIYANCVIYNDGAHKALVDKETGANHRIVLRHGEKMIFGVDNDLCLVQSGFGIKAAKVADVQESDILVHDEKNAEMAAVLTAMRPDAGLPIALGIIYADDSKKTYDDMVYEQIEAVKAKRGRTMDKLLQEGHTWTV</sequence>
<accession>A0A1G7D6Q1</accession>